<dbReference type="Proteomes" id="UP000058012">
    <property type="component" value="Unassembled WGS sequence"/>
</dbReference>
<name>A0A117UVW1_9SPHN</name>
<reference evidence="3 4" key="1">
    <citation type="submission" date="2015-10" db="EMBL/GenBank/DDBJ databases">
        <title>Draft genome sequence of Novosphingobium fuchskuhlense DSM 25065 isolated from a surface water sample of the southwest basin of Lake Grosse Fuchskuhle.</title>
        <authorList>
            <person name="Ruckert C."/>
            <person name="Winkler A."/>
            <person name="Glaeser J."/>
            <person name="Grossart H.-P."/>
            <person name="Kalinowski J."/>
            <person name="Glaeser S."/>
        </authorList>
    </citation>
    <scope>NUCLEOTIDE SEQUENCE [LARGE SCALE GENOMIC DNA]</scope>
    <source>
        <strain evidence="3 4">FNE08-7</strain>
    </source>
</reference>
<evidence type="ECO:0000259" key="2">
    <source>
        <dbReference type="Pfam" id="PF04909"/>
    </source>
</evidence>
<dbReference type="InterPro" id="IPR006680">
    <property type="entry name" value="Amidohydro-rel"/>
</dbReference>
<evidence type="ECO:0000313" key="3">
    <source>
        <dbReference type="EMBL" id="KUR71802.1"/>
    </source>
</evidence>
<proteinExistence type="inferred from homology"/>
<accession>A0A117UVW1</accession>
<evidence type="ECO:0000313" key="4">
    <source>
        <dbReference type="Proteomes" id="UP000058012"/>
    </source>
</evidence>
<dbReference type="EMBL" id="LLZS01000006">
    <property type="protein sequence ID" value="KUR71802.1"/>
    <property type="molecule type" value="Genomic_DNA"/>
</dbReference>
<feature type="domain" description="Amidohydrolase-related" evidence="2">
    <location>
        <begin position="17"/>
        <end position="346"/>
    </location>
</feature>
<dbReference type="RefSeq" id="WP_067908893.1">
    <property type="nucleotide sequence ID" value="NZ_KQ954244.1"/>
</dbReference>
<organism evidence="3 4">
    <name type="scientific">Novosphingobium fuchskuhlense</name>
    <dbReference type="NCBI Taxonomy" id="1117702"/>
    <lineage>
        <taxon>Bacteria</taxon>
        <taxon>Pseudomonadati</taxon>
        <taxon>Pseudomonadota</taxon>
        <taxon>Alphaproteobacteria</taxon>
        <taxon>Sphingomonadales</taxon>
        <taxon>Sphingomonadaceae</taxon>
        <taxon>Novosphingobium</taxon>
    </lineage>
</organism>
<gene>
    <name evidence="3" type="ORF">AQZ52_09450</name>
</gene>
<keyword evidence="3" id="KW-0378">Hydrolase</keyword>
<dbReference type="AlphaFoldDB" id="A0A117UVW1"/>
<dbReference type="GO" id="GO:0016787">
    <property type="term" value="F:hydrolase activity"/>
    <property type="evidence" value="ECO:0007669"/>
    <property type="project" value="UniProtKB-KW"/>
</dbReference>
<dbReference type="STRING" id="1117702.AQZ52_09450"/>
<keyword evidence="4" id="KW-1185">Reference proteome</keyword>
<comment type="caution">
    <text evidence="3">The sequence shown here is derived from an EMBL/GenBank/DDBJ whole genome shotgun (WGS) entry which is preliminary data.</text>
</comment>
<evidence type="ECO:0000256" key="1">
    <source>
        <dbReference type="ARBA" id="ARBA00038310"/>
    </source>
</evidence>
<sequence length="352" mass="38173">MPEAHIEAIIEPDLPIIDPHHHLWDLRPLVASFPQPLHPFVETLAPAAYYTFDALHADTHSGHNVVGTVFMECGAFYQTGAEQALKPVGEVEFVNGVAAQGASGLYGNYRPCAAIIGHADMTLGDGAEPVLEALIAAGNGRFKGIRHQAAWDADPEVLGPPFHAPAGLYTSDAFRAGFRHLAKMGLTFDAWLLEPQLPDVISLARAFPDQPIVLDHCGTPLGTASYKGKLHERFDVWRENIRELAKCPNVSVKLGGLAMAFCAMPEQGPAAGIGSETLAAMWRPYIETCIDAFGPERGMFESNYPVDRWGATYPVLWNTFKRLAHGASAEEKHALFAGNAARFYGIEHVLAA</sequence>
<dbReference type="Gene3D" id="3.20.20.140">
    <property type="entry name" value="Metal-dependent hydrolases"/>
    <property type="match status" value="1"/>
</dbReference>
<comment type="similarity">
    <text evidence="1">Belongs to the metallo-dependent hydrolases superfamily.</text>
</comment>
<dbReference type="InterPro" id="IPR052350">
    <property type="entry name" value="Metallo-dep_Lactonases"/>
</dbReference>
<protein>
    <submittedName>
        <fullName evidence="3">Amidohydrolase</fullName>
    </submittedName>
</protein>
<dbReference type="PANTHER" id="PTHR43569">
    <property type="entry name" value="AMIDOHYDROLASE"/>
    <property type="match status" value="1"/>
</dbReference>
<dbReference type="OrthoDB" id="9787654at2"/>
<dbReference type="Pfam" id="PF04909">
    <property type="entry name" value="Amidohydro_2"/>
    <property type="match status" value="1"/>
</dbReference>
<dbReference type="InterPro" id="IPR032466">
    <property type="entry name" value="Metal_Hydrolase"/>
</dbReference>
<dbReference type="SUPFAM" id="SSF51556">
    <property type="entry name" value="Metallo-dependent hydrolases"/>
    <property type="match status" value="1"/>
</dbReference>
<dbReference type="PANTHER" id="PTHR43569:SF1">
    <property type="entry name" value="BLL3371 PROTEIN"/>
    <property type="match status" value="1"/>
</dbReference>